<dbReference type="EMBL" id="BMOC01000002">
    <property type="protein sequence ID" value="GGI97986.1"/>
    <property type="molecule type" value="Genomic_DNA"/>
</dbReference>
<sequence>MSNSSAEEEEDGGINITLGKLIAYPVGGLLILSGLGSLITNVVSGVLILLAGIIALPIVRTRLKRSQGVSINRWATVAIVVILIGAGGVMLSPDTGQNTGQNGDGGEAELIDQSADGLVPTIDSFEAGWQGGVEEENTATYFNSETDSTLRYNVTVYSSVSEAESAMEDARPENTGIDSVSIGGGGFMTVQGDSYRIWVRTANGVCFTGYGAGVGVFSPESNAKDFAQRCEDEMTD</sequence>
<feature type="transmembrane region" description="Helical" evidence="1">
    <location>
        <begin position="38"/>
        <end position="59"/>
    </location>
</feature>
<dbReference type="OrthoDB" id="386481at2157"/>
<keyword evidence="1" id="KW-1133">Transmembrane helix</keyword>
<evidence type="ECO:0000256" key="1">
    <source>
        <dbReference type="SAM" id="Phobius"/>
    </source>
</evidence>
<keyword evidence="1" id="KW-0472">Membrane</keyword>
<organism evidence="2 3">
    <name type="scientific">Halobellus salinus</name>
    <dbReference type="NCBI Taxonomy" id="931585"/>
    <lineage>
        <taxon>Archaea</taxon>
        <taxon>Methanobacteriati</taxon>
        <taxon>Methanobacteriota</taxon>
        <taxon>Stenosarchaea group</taxon>
        <taxon>Halobacteria</taxon>
        <taxon>Halobacteriales</taxon>
        <taxon>Haloferacaceae</taxon>
        <taxon>Halobellus</taxon>
    </lineage>
</organism>
<dbReference type="AlphaFoldDB" id="A0A830EKG9"/>
<keyword evidence="1" id="KW-0812">Transmembrane</keyword>
<dbReference type="Proteomes" id="UP000653099">
    <property type="component" value="Unassembled WGS sequence"/>
</dbReference>
<feature type="transmembrane region" description="Helical" evidence="1">
    <location>
        <begin position="12"/>
        <end position="32"/>
    </location>
</feature>
<protein>
    <submittedName>
        <fullName evidence="2">Uncharacterized protein</fullName>
    </submittedName>
</protein>
<name>A0A830EKG9_9EURY</name>
<proteinExistence type="predicted"/>
<feature type="transmembrane region" description="Helical" evidence="1">
    <location>
        <begin position="71"/>
        <end position="91"/>
    </location>
</feature>
<evidence type="ECO:0000313" key="3">
    <source>
        <dbReference type="Proteomes" id="UP000653099"/>
    </source>
</evidence>
<dbReference type="RefSeq" id="WP_188785797.1">
    <property type="nucleotide sequence ID" value="NZ_BMOC01000002.1"/>
</dbReference>
<keyword evidence="3" id="KW-1185">Reference proteome</keyword>
<evidence type="ECO:0000313" key="2">
    <source>
        <dbReference type="EMBL" id="GGI97986.1"/>
    </source>
</evidence>
<comment type="caution">
    <text evidence="2">The sequence shown here is derived from an EMBL/GenBank/DDBJ whole genome shotgun (WGS) entry which is preliminary data.</text>
</comment>
<gene>
    <name evidence="2" type="ORF">GCM10008995_04840</name>
</gene>
<reference evidence="2" key="1">
    <citation type="journal article" date="2014" name="Int. J. Syst. Evol. Microbiol.">
        <title>Complete genome sequence of Corynebacterium casei LMG S-19264T (=DSM 44701T), isolated from a smear-ripened cheese.</title>
        <authorList>
            <consortium name="US DOE Joint Genome Institute (JGI-PGF)"/>
            <person name="Walter F."/>
            <person name="Albersmeier A."/>
            <person name="Kalinowski J."/>
            <person name="Ruckert C."/>
        </authorList>
    </citation>
    <scope>NUCLEOTIDE SEQUENCE</scope>
    <source>
        <strain evidence="2">JCM 14359</strain>
    </source>
</reference>
<reference evidence="2" key="2">
    <citation type="submission" date="2020-09" db="EMBL/GenBank/DDBJ databases">
        <authorList>
            <person name="Sun Q."/>
            <person name="Ohkuma M."/>
        </authorList>
    </citation>
    <scope>NUCLEOTIDE SEQUENCE</scope>
    <source>
        <strain evidence="2">JCM 14359</strain>
    </source>
</reference>
<accession>A0A830EKG9</accession>